<evidence type="ECO:0000313" key="5">
    <source>
        <dbReference type="EMBL" id="GGY34807.1"/>
    </source>
</evidence>
<dbReference type="EC" id="2.7.7.65" evidence="1"/>
<keyword evidence="3" id="KW-0812">Transmembrane</keyword>
<evidence type="ECO:0000256" key="1">
    <source>
        <dbReference type="ARBA" id="ARBA00012528"/>
    </source>
</evidence>
<protein>
    <recommendedName>
        <fullName evidence="1">diguanylate cyclase</fullName>
        <ecNumber evidence="1">2.7.7.65</ecNumber>
    </recommendedName>
</protein>
<feature type="transmembrane region" description="Helical" evidence="3">
    <location>
        <begin position="7"/>
        <end position="28"/>
    </location>
</feature>
<dbReference type="AlphaFoldDB" id="A0A411WXY4"/>
<evidence type="ECO:0000256" key="3">
    <source>
        <dbReference type="SAM" id="Phobius"/>
    </source>
</evidence>
<dbReference type="PANTHER" id="PTHR45138">
    <property type="entry name" value="REGULATORY COMPONENTS OF SENSORY TRANSDUCTION SYSTEM"/>
    <property type="match status" value="1"/>
</dbReference>
<feature type="transmembrane region" description="Helical" evidence="3">
    <location>
        <begin position="104"/>
        <end position="120"/>
    </location>
</feature>
<dbReference type="EMBL" id="BMWV01000003">
    <property type="protein sequence ID" value="GGY34807.1"/>
    <property type="molecule type" value="Genomic_DNA"/>
</dbReference>
<organism evidence="5 8">
    <name type="scientific">Pseudoduganella albidiflava</name>
    <dbReference type="NCBI Taxonomy" id="321983"/>
    <lineage>
        <taxon>Bacteria</taxon>
        <taxon>Pseudomonadati</taxon>
        <taxon>Pseudomonadota</taxon>
        <taxon>Betaproteobacteria</taxon>
        <taxon>Burkholderiales</taxon>
        <taxon>Oxalobacteraceae</taxon>
        <taxon>Telluria group</taxon>
        <taxon>Pseudoduganella</taxon>
    </lineage>
</organism>
<dbReference type="PANTHER" id="PTHR45138:SF9">
    <property type="entry name" value="DIGUANYLATE CYCLASE DGCM-RELATED"/>
    <property type="match status" value="1"/>
</dbReference>
<reference evidence="5" key="3">
    <citation type="submission" date="2022-12" db="EMBL/GenBank/DDBJ databases">
        <authorList>
            <person name="Sun Q."/>
            <person name="Kim S."/>
        </authorList>
    </citation>
    <scope>NUCLEOTIDE SEQUENCE</scope>
    <source>
        <strain evidence="5">KCTC 12343</strain>
    </source>
</reference>
<dbReference type="Proteomes" id="UP000628442">
    <property type="component" value="Unassembled WGS sequence"/>
</dbReference>
<dbReference type="InterPro" id="IPR029787">
    <property type="entry name" value="Nucleotide_cyclase"/>
</dbReference>
<name>A0A411WXY4_9BURK</name>
<dbReference type="RefSeq" id="WP_131145673.1">
    <property type="nucleotide sequence ID" value="NZ_BMWV01000003.1"/>
</dbReference>
<dbReference type="InterPro" id="IPR000160">
    <property type="entry name" value="GGDEF_dom"/>
</dbReference>
<gene>
    <name evidence="6" type="ORF">EYF70_12345</name>
    <name evidence="5" type="ORF">GCM10007387_15970</name>
</gene>
<dbReference type="Gene3D" id="3.30.70.270">
    <property type="match status" value="1"/>
</dbReference>
<dbReference type="NCBIfam" id="TIGR00254">
    <property type="entry name" value="GGDEF"/>
    <property type="match status" value="1"/>
</dbReference>
<feature type="transmembrane region" description="Helical" evidence="3">
    <location>
        <begin position="66"/>
        <end position="84"/>
    </location>
</feature>
<proteinExistence type="predicted"/>
<feature type="domain" description="GGDEF" evidence="4">
    <location>
        <begin position="165"/>
        <end position="285"/>
    </location>
</feature>
<dbReference type="EMBL" id="CP036401">
    <property type="protein sequence ID" value="QBI01552.1"/>
    <property type="molecule type" value="Genomic_DNA"/>
</dbReference>
<dbReference type="SMART" id="SM00267">
    <property type="entry name" value="GGDEF"/>
    <property type="match status" value="1"/>
</dbReference>
<dbReference type="GO" id="GO:1902201">
    <property type="term" value="P:negative regulation of bacterial-type flagellum-dependent cell motility"/>
    <property type="evidence" value="ECO:0007669"/>
    <property type="project" value="TreeGrafter"/>
</dbReference>
<keyword evidence="3" id="KW-0472">Membrane</keyword>
<sequence length="285" mass="30808">MNTLQRPAFIAAGLAGILVALLFAGAGMAMPPGAWKWFDIASEGGTALVAAAWCLVVLGARPDGQVTRLLAAGFAAIALGSWADCMDEIFAVDKSALWDNALEALVPLGMVILTAGMVFWRQEQASLTEHLKKRERLFRDHRAFDRVTQLADARYLRAHLERQRGGGALVLLDIDGFHRINREHGQAEGDRVLQAVSHMLLLNLRNDDLLCRYAGDRFAVLMPGLSEAAARDAARHLCVMVAMMRHHAGSVAVPLTLRHSCAPAGASAGRTPDMVLADLCRQVDA</sequence>
<evidence type="ECO:0000313" key="7">
    <source>
        <dbReference type="Proteomes" id="UP000292307"/>
    </source>
</evidence>
<keyword evidence="7" id="KW-1185">Reference proteome</keyword>
<comment type="catalytic activity">
    <reaction evidence="2">
        <text>2 GTP = 3',3'-c-di-GMP + 2 diphosphate</text>
        <dbReference type="Rhea" id="RHEA:24898"/>
        <dbReference type="ChEBI" id="CHEBI:33019"/>
        <dbReference type="ChEBI" id="CHEBI:37565"/>
        <dbReference type="ChEBI" id="CHEBI:58805"/>
        <dbReference type="EC" id="2.7.7.65"/>
    </reaction>
</comment>
<evidence type="ECO:0000313" key="6">
    <source>
        <dbReference type="EMBL" id="QBI01552.1"/>
    </source>
</evidence>
<dbReference type="GO" id="GO:0005886">
    <property type="term" value="C:plasma membrane"/>
    <property type="evidence" value="ECO:0007669"/>
    <property type="project" value="TreeGrafter"/>
</dbReference>
<reference evidence="5" key="1">
    <citation type="journal article" date="2014" name="Int. J. Syst. Evol. Microbiol.">
        <title>Complete genome sequence of Corynebacterium casei LMG S-19264T (=DSM 44701T), isolated from a smear-ripened cheese.</title>
        <authorList>
            <consortium name="US DOE Joint Genome Institute (JGI-PGF)"/>
            <person name="Walter F."/>
            <person name="Albersmeier A."/>
            <person name="Kalinowski J."/>
            <person name="Ruckert C."/>
        </authorList>
    </citation>
    <scope>NUCLEOTIDE SEQUENCE</scope>
    <source>
        <strain evidence="5">KCTC 12343</strain>
    </source>
</reference>
<dbReference type="SUPFAM" id="SSF55073">
    <property type="entry name" value="Nucleotide cyclase"/>
    <property type="match status" value="1"/>
</dbReference>
<dbReference type="InterPro" id="IPR043128">
    <property type="entry name" value="Rev_trsase/Diguanyl_cyclase"/>
</dbReference>
<evidence type="ECO:0000256" key="2">
    <source>
        <dbReference type="ARBA" id="ARBA00034247"/>
    </source>
</evidence>
<dbReference type="GO" id="GO:0052621">
    <property type="term" value="F:diguanylate cyclase activity"/>
    <property type="evidence" value="ECO:0007669"/>
    <property type="project" value="UniProtKB-EC"/>
</dbReference>
<dbReference type="Pfam" id="PF00990">
    <property type="entry name" value="GGDEF"/>
    <property type="match status" value="1"/>
</dbReference>
<evidence type="ECO:0000313" key="8">
    <source>
        <dbReference type="Proteomes" id="UP000628442"/>
    </source>
</evidence>
<accession>A0A411WXY4</accession>
<feature type="transmembrane region" description="Helical" evidence="3">
    <location>
        <begin position="40"/>
        <end position="59"/>
    </location>
</feature>
<dbReference type="OrthoDB" id="5914567at2"/>
<dbReference type="PROSITE" id="PS50887">
    <property type="entry name" value="GGDEF"/>
    <property type="match status" value="1"/>
</dbReference>
<keyword evidence="3" id="KW-1133">Transmembrane helix</keyword>
<evidence type="ECO:0000259" key="4">
    <source>
        <dbReference type="PROSITE" id="PS50887"/>
    </source>
</evidence>
<dbReference type="Proteomes" id="UP000292307">
    <property type="component" value="Chromosome"/>
</dbReference>
<dbReference type="InterPro" id="IPR050469">
    <property type="entry name" value="Diguanylate_Cyclase"/>
</dbReference>
<reference evidence="6 7" key="2">
    <citation type="submission" date="2019-02" db="EMBL/GenBank/DDBJ databases">
        <title>Draft Genome Sequences of Six Type Strains of the Genus Massilia.</title>
        <authorList>
            <person name="Miess H."/>
            <person name="Frediansyhah A."/>
            <person name="Gross H."/>
        </authorList>
    </citation>
    <scope>NUCLEOTIDE SEQUENCE [LARGE SCALE GENOMIC DNA]</scope>
    <source>
        <strain evidence="6 7">DSM 17472</strain>
    </source>
</reference>
<dbReference type="GO" id="GO:0043709">
    <property type="term" value="P:cell adhesion involved in single-species biofilm formation"/>
    <property type="evidence" value="ECO:0007669"/>
    <property type="project" value="TreeGrafter"/>
</dbReference>